<feature type="transmembrane region" description="Helical" evidence="6">
    <location>
        <begin position="194"/>
        <end position="217"/>
    </location>
</feature>
<evidence type="ECO:0000256" key="6">
    <source>
        <dbReference type="SAM" id="Phobius"/>
    </source>
</evidence>
<dbReference type="InterPro" id="IPR011701">
    <property type="entry name" value="MFS"/>
</dbReference>
<dbReference type="PANTHER" id="PTHR43791">
    <property type="entry name" value="PERMEASE-RELATED"/>
    <property type="match status" value="1"/>
</dbReference>
<dbReference type="PANTHER" id="PTHR43791:SF92">
    <property type="entry name" value="AGL026WP"/>
    <property type="match status" value="1"/>
</dbReference>
<feature type="transmembrane region" description="Helical" evidence="6">
    <location>
        <begin position="397"/>
        <end position="419"/>
    </location>
</feature>
<dbReference type="InterPro" id="IPR020846">
    <property type="entry name" value="MFS_dom"/>
</dbReference>
<dbReference type="Gene3D" id="1.20.1250.20">
    <property type="entry name" value="MFS general substrate transporter like domains"/>
    <property type="match status" value="2"/>
</dbReference>
<evidence type="ECO:0000256" key="4">
    <source>
        <dbReference type="ARBA" id="ARBA00022989"/>
    </source>
</evidence>
<evidence type="ECO:0000256" key="5">
    <source>
        <dbReference type="ARBA" id="ARBA00023136"/>
    </source>
</evidence>
<evidence type="ECO:0000259" key="7">
    <source>
        <dbReference type="PROSITE" id="PS50850"/>
    </source>
</evidence>
<feature type="transmembrane region" description="Helical" evidence="6">
    <location>
        <begin position="364"/>
        <end position="385"/>
    </location>
</feature>
<dbReference type="InterPro" id="IPR036259">
    <property type="entry name" value="MFS_trans_sf"/>
</dbReference>
<keyword evidence="3 6" id="KW-0812">Transmembrane</keyword>
<reference evidence="8 9" key="1">
    <citation type="journal article" date="2018" name="BMC Genomics">
        <title>Comparative genome analyses reveal sequence features reflecting distinct modes of host-adaptation between dicot and monocot powdery mildew.</title>
        <authorList>
            <person name="Wu Y."/>
            <person name="Ma X."/>
            <person name="Pan Z."/>
            <person name="Kale S.D."/>
            <person name="Song Y."/>
            <person name="King H."/>
            <person name="Zhang Q."/>
            <person name="Presley C."/>
            <person name="Deng X."/>
            <person name="Wei C.I."/>
            <person name="Xiao S."/>
        </authorList>
    </citation>
    <scope>NUCLEOTIDE SEQUENCE [LARGE SCALE GENOMIC DNA]</scope>
    <source>
        <strain evidence="8">UMSG1</strain>
    </source>
</reference>
<feature type="transmembrane region" description="Helical" evidence="6">
    <location>
        <begin position="269"/>
        <end position="289"/>
    </location>
</feature>
<gene>
    <name evidence="8" type="ORF">GcM1_242127</name>
</gene>
<evidence type="ECO:0000256" key="3">
    <source>
        <dbReference type="ARBA" id="ARBA00022692"/>
    </source>
</evidence>
<proteinExistence type="predicted"/>
<keyword evidence="5 6" id="KW-0472">Membrane</keyword>
<keyword evidence="2" id="KW-0813">Transport</keyword>
<evidence type="ECO:0000313" key="9">
    <source>
        <dbReference type="Proteomes" id="UP000285326"/>
    </source>
</evidence>
<evidence type="ECO:0000256" key="2">
    <source>
        <dbReference type="ARBA" id="ARBA00022448"/>
    </source>
</evidence>
<dbReference type="EMBL" id="MCBS01024219">
    <property type="protein sequence ID" value="RKF73907.1"/>
    <property type="molecule type" value="Genomic_DNA"/>
</dbReference>
<name>A0A420IHB7_9PEZI</name>
<feature type="transmembrane region" description="Helical" evidence="6">
    <location>
        <begin position="309"/>
        <end position="328"/>
    </location>
</feature>
<dbReference type="GO" id="GO:0016020">
    <property type="term" value="C:membrane"/>
    <property type="evidence" value="ECO:0007669"/>
    <property type="project" value="UniProtKB-SubCell"/>
</dbReference>
<dbReference type="Pfam" id="PF07690">
    <property type="entry name" value="MFS_1"/>
    <property type="match status" value="1"/>
</dbReference>
<dbReference type="AlphaFoldDB" id="A0A420IHB7"/>
<dbReference type="FunFam" id="1.20.1250.20:FF:000013">
    <property type="entry name" value="MFS general substrate transporter"/>
    <property type="match status" value="1"/>
</dbReference>
<feature type="transmembrane region" description="Helical" evidence="6">
    <location>
        <begin position="132"/>
        <end position="151"/>
    </location>
</feature>
<dbReference type="Proteomes" id="UP000285326">
    <property type="component" value="Unassembled WGS sequence"/>
</dbReference>
<comment type="subcellular location">
    <subcellularLocation>
        <location evidence="1">Membrane</location>
        <topology evidence="1">Multi-pass membrane protein</topology>
    </subcellularLocation>
</comment>
<organism evidence="8 9">
    <name type="scientific">Golovinomyces cichoracearum</name>
    <dbReference type="NCBI Taxonomy" id="62708"/>
    <lineage>
        <taxon>Eukaryota</taxon>
        <taxon>Fungi</taxon>
        <taxon>Dikarya</taxon>
        <taxon>Ascomycota</taxon>
        <taxon>Pezizomycotina</taxon>
        <taxon>Leotiomycetes</taxon>
        <taxon>Erysiphales</taxon>
        <taxon>Erysiphaceae</taxon>
        <taxon>Golovinomyces</taxon>
    </lineage>
</organism>
<feature type="transmembrane region" description="Helical" evidence="6">
    <location>
        <begin position="163"/>
        <end position="182"/>
    </location>
</feature>
<accession>A0A420IHB7</accession>
<dbReference type="SUPFAM" id="SSF103473">
    <property type="entry name" value="MFS general substrate transporter"/>
    <property type="match status" value="1"/>
</dbReference>
<evidence type="ECO:0000313" key="8">
    <source>
        <dbReference type="EMBL" id="RKF73907.1"/>
    </source>
</evidence>
<keyword evidence="4 6" id="KW-1133">Transmembrane helix</keyword>
<dbReference type="PROSITE" id="PS50850">
    <property type="entry name" value="MFS"/>
    <property type="match status" value="1"/>
</dbReference>
<feature type="transmembrane region" description="Helical" evidence="6">
    <location>
        <begin position="340"/>
        <end position="358"/>
    </location>
</feature>
<feature type="domain" description="Major facilitator superfamily (MFS) profile" evidence="7">
    <location>
        <begin position="34"/>
        <end position="461"/>
    </location>
</feature>
<dbReference type="FunFam" id="1.20.1250.20:FF:000057">
    <property type="entry name" value="MFS general substrate transporter"/>
    <property type="match status" value="1"/>
</dbReference>
<feature type="transmembrane region" description="Helical" evidence="6">
    <location>
        <begin position="71"/>
        <end position="93"/>
    </location>
</feature>
<sequence length="483" mass="53817">MASISEMPECLKDKSDIERAELEKTLKHKIDRRLIPMVVVMYIMNHLDRGNIAAARLAGLPEDLNLKGSEFQLAVSILFAGYMLMQIPSNLFLNKIGKPAIHLPCCMLIWGLISACMAASQNFYSLFICRLLLGFAEAAYLPGCLFFLSCWYTRKELSFRTAIFYSGSIISGAISGLVSSGVTAHMDGYKGLSAWRWLFILEGITTVIVASLSFIILPNFPRTTSWLTHEEQELAMWRLQEDVGGEKVADESNQSFFAGLKMACTDVKVYVLMVLIYGLAASSSVVTFFPNLLPRTVVKTLNYNRVKTLLLTTPPFALAIVTTYLNAWHADRSNERFYHIVIPLSIAFVSFIINIAVTSIGARYFSMIIMLPSIFSAQVVALPWVSNCIPESPSKRAAALAAINSVANSALVYTSFMYYDKAAPHYFLAMGYNGTMVIFSFVAAVVMRKILINLNRQHEENEISSSPTIGVSRDRKFAFTYVI</sequence>
<evidence type="ECO:0000256" key="1">
    <source>
        <dbReference type="ARBA" id="ARBA00004141"/>
    </source>
</evidence>
<dbReference type="GO" id="GO:0022857">
    <property type="term" value="F:transmembrane transporter activity"/>
    <property type="evidence" value="ECO:0007669"/>
    <property type="project" value="InterPro"/>
</dbReference>
<feature type="transmembrane region" description="Helical" evidence="6">
    <location>
        <begin position="425"/>
        <end position="447"/>
    </location>
</feature>
<feature type="transmembrane region" description="Helical" evidence="6">
    <location>
        <begin position="100"/>
        <end position="120"/>
    </location>
</feature>
<protein>
    <submittedName>
        <fullName evidence="8">MFS transporter prlL</fullName>
    </submittedName>
</protein>
<comment type="caution">
    <text evidence="8">The sequence shown here is derived from an EMBL/GenBank/DDBJ whole genome shotgun (WGS) entry which is preliminary data.</text>
</comment>